<dbReference type="AlphaFoldDB" id="A0AAC9LEC8"/>
<evidence type="ECO:0000313" key="3">
    <source>
        <dbReference type="Proteomes" id="UP000185511"/>
    </source>
</evidence>
<feature type="compositionally biased region" description="Low complexity" evidence="1">
    <location>
        <begin position="270"/>
        <end position="283"/>
    </location>
</feature>
<reference evidence="3" key="1">
    <citation type="submission" date="2016-06" db="EMBL/GenBank/DDBJ databases">
        <title>Complete genome sequence of Actinoalloteichus fjordicus DSM 46855 (=ADI127-17), type strain of the new species Actinoalloteichus fjordicus.</title>
        <authorList>
            <person name="Ruckert C."/>
            <person name="Nouioui I."/>
            <person name="Willmese J."/>
            <person name="van Wezel G."/>
            <person name="Klenk H.-P."/>
            <person name="Kalinowski J."/>
            <person name="Zotchev S.B."/>
        </authorList>
    </citation>
    <scope>NUCLEOTIDE SEQUENCE [LARGE SCALE GENOMIC DNA]</scope>
    <source>
        <strain evidence="3">ADI127-7</strain>
    </source>
</reference>
<sequence length="331" mass="35345">MSSPHSFSGRRSGHSHVAMPLDVARTAFDLLVTGPHPLSLDGRLFSGFPNRRVPLNEVRDRLLARRCPQSVRDAVWAHLVLLARTDGAAWTVGCVGVGLPALLGIASRLSARFAGDPADIHAAVLTGFLAELPRVDLRRPRVMLRLRWAAYRAGHAAVREALDAPQPTGQAVRSAAPVPPWGHPDFVLARAVADKVITAADAELIAATRLEGRPLAAVVAERDASYATVHQARRRAEHRLAAYLLQDIDDADDGGDPARRVADTLTVTTAATTPTSSPSVTRPRCGSSEKTEAVRSKRRRDSGVQVHGRPSSSPASSSSPSSSTPEVPRCL</sequence>
<evidence type="ECO:0000313" key="2">
    <source>
        <dbReference type="EMBL" id="APU15300.1"/>
    </source>
</evidence>
<feature type="region of interest" description="Disordered" evidence="1">
    <location>
        <begin position="270"/>
        <end position="331"/>
    </location>
</feature>
<protein>
    <submittedName>
        <fullName evidence="2">Uncharacterized protein</fullName>
    </submittedName>
</protein>
<accession>A0AAC9LEC8</accession>
<dbReference type="KEGG" id="acad:UA74_16260"/>
<keyword evidence="3" id="KW-1185">Reference proteome</keyword>
<proteinExistence type="predicted"/>
<organism evidence="2 3">
    <name type="scientific">Actinoalloteichus fjordicus</name>
    <dbReference type="NCBI Taxonomy" id="1612552"/>
    <lineage>
        <taxon>Bacteria</taxon>
        <taxon>Bacillati</taxon>
        <taxon>Actinomycetota</taxon>
        <taxon>Actinomycetes</taxon>
        <taxon>Pseudonocardiales</taxon>
        <taxon>Pseudonocardiaceae</taxon>
        <taxon>Actinoalloteichus</taxon>
    </lineage>
</organism>
<dbReference type="RefSeq" id="WP_075764780.1">
    <property type="nucleotide sequence ID" value="NZ_CP016076.1"/>
</dbReference>
<name>A0AAC9LEC8_9PSEU</name>
<gene>
    <name evidence="2" type="ORF">UA74_16260</name>
</gene>
<dbReference type="EMBL" id="CP016076">
    <property type="protein sequence ID" value="APU15300.1"/>
    <property type="molecule type" value="Genomic_DNA"/>
</dbReference>
<dbReference type="Proteomes" id="UP000185511">
    <property type="component" value="Chromosome"/>
</dbReference>
<feature type="compositionally biased region" description="Low complexity" evidence="1">
    <location>
        <begin position="310"/>
        <end position="323"/>
    </location>
</feature>
<evidence type="ECO:0000256" key="1">
    <source>
        <dbReference type="SAM" id="MobiDB-lite"/>
    </source>
</evidence>